<protein>
    <submittedName>
        <fullName evidence="1">Uncharacterized protein</fullName>
    </submittedName>
</protein>
<dbReference type="AlphaFoldDB" id="A0A0E9WJG1"/>
<reference evidence="1" key="1">
    <citation type="submission" date="2014-11" db="EMBL/GenBank/DDBJ databases">
        <authorList>
            <person name="Amaro Gonzalez C."/>
        </authorList>
    </citation>
    <scope>NUCLEOTIDE SEQUENCE</scope>
</reference>
<dbReference type="EMBL" id="GBXM01018043">
    <property type="protein sequence ID" value="JAH90534.1"/>
    <property type="molecule type" value="Transcribed_RNA"/>
</dbReference>
<organism evidence="1">
    <name type="scientific">Anguilla anguilla</name>
    <name type="common">European freshwater eel</name>
    <name type="synonym">Muraena anguilla</name>
    <dbReference type="NCBI Taxonomy" id="7936"/>
    <lineage>
        <taxon>Eukaryota</taxon>
        <taxon>Metazoa</taxon>
        <taxon>Chordata</taxon>
        <taxon>Craniata</taxon>
        <taxon>Vertebrata</taxon>
        <taxon>Euteleostomi</taxon>
        <taxon>Actinopterygii</taxon>
        <taxon>Neopterygii</taxon>
        <taxon>Teleostei</taxon>
        <taxon>Anguilliformes</taxon>
        <taxon>Anguillidae</taxon>
        <taxon>Anguilla</taxon>
    </lineage>
</organism>
<name>A0A0E9WJG1_ANGAN</name>
<accession>A0A0E9WJG1</accession>
<evidence type="ECO:0000313" key="1">
    <source>
        <dbReference type="EMBL" id="JAH90534.1"/>
    </source>
</evidence>
<reference evidence="1" key="2">
    <citation type="journal article" date="2015" name="Fish Shellfish Immunol.">
        <title>Early steps in the European eel (Anguilla anguilla)-Vibrio vulnificus interaction in the gills: Role of the RtxA13 toxin.</title>
        <authorList>
            <person name="Callol A."/>
            <person name="Pajuelo D."/>
            <person name="Ebbesson L."/>
            <person name="Teles M."/>
            <person name="MacKenzie S."/>
            <person name="Amaro C."/>
        </authorList>
    </citation>
    <scope>NUCLEOTIDE SEQUENCE</scope>
</reference>
<sequence>MLKFLSWKGNLNLQSIYLYFQKTAYMFRNIYINATSGLLFLINK</sequence>
<proteinExistence type="predicted"/>